<keyword evidence="4" id="KW-0560">Oxidoreductase</keyword>
<dbReference type="GO" id="GO:0006629">
    <property type="term" value="P:lipid metabolic process"/>
    <property type="evidence" value="ECO:0007669"/>
    <property type="project" value="InterPro"/>
</dbReference>
<feature type="transmembrane region" description="Helical" evidence="2">
    <location>
        <begin position="191"/>
        <end position="210"/>
    </location>
</feature>
<protein>
    <submittedName>
        <fullName evidence="4">Omega-6 fatty acid desaturase (Delta-12 desaturase)</fullName>
        <ecNumber evidence="4">1.14.19.-</ecNumber>
    </submittedName>
</protein>
<dbReference type="AlphaFoldDB" id="A0A7W7YAT0"/>
<keyword evidence="2" id="KW-0472">Membrane</keyword>
<name>A0A7W7YAT0_9BACT</name>
<dbReference type="EC" id="1.14.19.-" evidence="4"/>
<feature type="transmembrane region" description="Helical" evidence="2">
    <location>
        <begin position="58"/>
        <end position="81"/>
    </location>
</feature>
<accession>A0A7W7YAT0</accession>
<evidence type="ECO:0000256" key="1">
    <source>
        <dbReference type="SAM" id="MobiDB-lite"/>
    </source>
</evidence>
<dbReference type="PANTHER" id="PTHR19353:SF73">
    <property type="entry name" value="FATTY ACID DESATURASE"/>
    <property type="match status" value="1"/>
</dbReference>
<evidence type="ECO:0000313" key="4">
    <source>
        <dbReference type="EMBL" id="MBB5032756.1"/>
    </source>
</evidence>
<dbReference type="GO" id="GO:0016020">
    <property type="term" value="C:membrane"/>
    <property type="evidence" value="ECO:0007669"/>
    <property type="project" value="TreeGrafter"/>
</dbReference>
<dbReference type="InterPro" id="IPR012171">
    <property type="entry name" value="Fatty_acid_desaturase"/>
</dbReference>
<dbReference type="RefSeq" id="WP_221306135.1">
    <property type="nucleotide sequence ID" value="NZ_JACHIG010000004.1"/>
</dbReference>
<evidence type="ECO:0000256" key="2">
    <source>
        <dbReference type="SAM" id="Phobius"/>
    </source>
</evidence>
<reference evidence="4 5" key="1">
    <citation type="submission" date="2020-08" db="EMBL/GenBank/DDBJ databases">
        <title>Genomic Encyclopedia of Type Strains, Phase IV (KMG-IV): sequencing the most valuable type-strain genomes for metagenomic binning, comparative biology and taxonomic classification.</title>
        <authorList>
            <person name="Goeker M."/>
        </authorList>
    </citation>
    <scope>NUCLEOTIDE SEQUENCE [LARGE SCALE GENOMIC DNA]</scope>
    <source>
        <strain evidence="4 5">DSM 12252</strain>
    </source>
</reference>
<dbReference type="GO" id="GO:0016717">
    <property type="term" value="F:oxidoreductase activity, acting on paired donors, with oxidation of a pair of donors resulting in the reduction of molecular oxygen to two molecules of water"/>
    <property type="evidence" value="ECO:0007669"/>
    <property type="project" value="TreeGrafter"/>
</dbReference>
<dbReference type="PANTHER" id="PTHR19353">
    <property type="entry name" value="FATTY ACID DESATURASE 2"/>
    <property type="match status" value="1"/>
</dbReference>
<feature type="transmembrane region" description="Helical" evidence="2">
    <location>
        <begin position="93"/>
        <end position="112"/>
    </location>
</feature>
<dbReference type="Pfam" id="PF00487">
    <property type="entry name" value="FA_desaturase"/>
    <property type="match status" value="1"/>
</dbReference>
<dbReference type="EMBL" id="JACHIG010000004">
    <property type="protein sequence ID" value="MBB5032756.1"/>
    <property type="molecule type" value="Genomic_DNA"/>
</dbReference>
<evidence type="ECO:0000313" key="5">
    <source>
        <dbReference type="Proteomes" id="UP000590740"/>
    </source>
</evidence>
<evidence type="ECO:0000259" key="3">
    <source>
        <dbReference type="Pfam" id="PF00487"/>
    </source>
</evidence>
<organism evidence="4 5">
    <name type="scientific">Prosthecobacter vanneervenii</name>
    <dbReference type="NCBI Taxonomy" id="48466"/>
    <lineage>
        <taxon>Bacteria</taxon>
        <taxon>Pseudomonadati</taxon>
        <taxon>Verrucomicrobiota</taxon>
        <taxon>Verrucomicrobiia</taxon>
        <taxon>Verrucomicrobiales</taxon>
        <taxon>Verrucomicrobiaceae</taxon>
        <taxon>Prosthecobacter</taxon>
    </lineage>
</organism>
<gene>
    <name evidence="4" type="ORF">HNQ65_002338</name>
</gene>
<keyword evidence="2" id="KW-0812">Transmembrane</keyword>
<dbReference type="CDD" id="cd03507">
    <property type="entry name" value="Delta12-FADS-like"/>
    <property type="match status" value="1"/>
</dbReference>
<feature type="transmembrane region" description="Helical" evidence="2">
    <location>
        <begin position="216"/>
        <end position="236"/>
    </location>
</feature>
<feature type="region of interest" description="Disordered" evidence="1">
    <location>
        <begin position="352"/>
        <end position="371"/>
    </location>
</feature>
<proteinExistence type="predicted"/>
<dbReference type="Proteomes" id="UP000590740">
    <property type="component" value="Unassembled WGS sequence"/>
</dbReference>
<feature type="compositionally biased region" description="Low complexity" evidence="1">
    <location>
        <begin position="352"/>
        <end position="363"/>
    </location>
</feature>
<feature type="domain" description="Fatty acid desaturase" evidence="3">
    <location>
        <begin position="61"/>
        <end position="299"/>
    </location>
</feature>
<keyword evidence="5" id="KW-1185">Reference proteome</keyword>
<feature type="transmembrane region" description="Helical" evidence="2">
    <location>
        <begin position="162"/>
        <end position="179"/>
    </location>
</feature>
<sequence>MTSAPEMTADKPQMKISEWKKIVAPFQVPSVPRAVWQLVNTFVPMVLLWWAMYESLAVSYWLTLALAAVTGLLVVRVFIFFHDCGHGSFFKSNRANSIVGFICGMVTFTPYAHWSWQHAVHHQTSGDLSRRGDGDIWTMTVKEYQEASPTRRMFYRIIRNPFTLFIVGPLVLFLLYQRIPSPRAKAKDRASVMYMNVAVVLMVVAMSWLFGFKNYVMMQLPVTMFAGMAGIWMFYVQHQYEDVYWEHGKEWDYTTAALEGSSFYKLPKILQWFTGNIGYHHVHHLSSRVPNYYLERCHNSHPMFHSVKPLTILESLKCINLRLWDESDRRLISFKEYRQRYAQKTPVAAAAAEEVDPADLPAPSEAGPGLS</sequence>
<keyword evidence="2" id="KW-1133">Transmembrane helix</keyword>
<feature type="transmembrane region" description="Helical" evidence="2">
    <location>
        <begin position="34"/>
        <end position="52"/>
    </location>
</feature>
<dbReference type="InterPro" id="IPR005804">
    <property type="entry name" value="FA_desaturase_dom"/>
</dbReference>
<comment type="caution">
    <text evidence="4">The sequence shown here is derived from an EMBL/GenBank/DDBJ whole genome shotgun (WGS) entry which is preliminary data.</text>
</comment>